<feature type="transmembrane region" description="Helical" evidence="2">
    <location>
        <begin position="40"/>
        <end position="66"/>
    </location>
</feature>
<protein>
    <recommendedName>
        <fullName evidence="5">Steroid nuclear receptor ligand-binding</fullName>
    </recommendedName>
</protein>
<proteinExistence type="predicted"/>
<keyword evidence="2" id="KW-0472">Membrane</keyword>
<feature type="compositionally biased region" description="Basic and acidic residues" evidence="1">
    <location>
        <begin position="520"/>
        <end position="541"/>
    </location>
</feature>
<evidence type="ECO:0000313" key="4">
    <source>
        <dbReference type="Proteomes" id="UP000607653"/>
    </source>
</evidence>
<feature type="transmembrane region" description="Helical" evidence="2">
    <location>
        <begin position="12"/>
        <end position="34"/>
    </location>
</feature>
<keyword evidence="2" id="KW-0812">Transmembrane</keyword>
<dbReference type="AlphaFoldDB" id="A0A822XQ42"/>
<dbReference type="InterPro" id="IPR040229">
    <property type="entry name" value="At3g27390-like"/>
</dbReference>
<name>A0A822XQ42_NELNU</name>
<keyword evidence="4" id="KW-1185">Reference proteome</keyword>
<feature type="transmembrane region" description="Helical" evidence="2">
    <location>
        <begin position="78"/>
        <end position="109"/>
    </location>
</feature>
<evidence type="ECO:0000256" key="2">
    <source>
        <dbReference type="SAM" id="Phobius"/>
    </source>
</evidence>
<evidence type="ECO:0008006" key="5">
    <source>
        <dbReference type="Google" id="ProtNLM"/>
    </source>
</evidence>
<dbReference type="PANTHER" id="PTHR31133:SF2">
    <property type="entry name" value="EXPRESSED PROTEIN"/>
    <property type="match status" value="1"/>
</dbReference>
<sequence>MEVPIGFIAKLWRFISFLLFFLFLLILGVLKASIIGPVAAVTILVGNSAVILGLWPAHFLWSYYCLTKTKRIGLVLKILLLVSLPVPLALWPVFGIVGSLLAGIGYGVFKPMVATFEAEGDQITEKLFHCFFDGCWSTIDGSCTVVQDFTDFCFHSYFSYMDDLSEKVPKDKEPMDIRLSMLPSCLLVSLLAIPIDALFITTVALWKSPYMLLIGWKRLFEDLIGREGPFMETVCVPFAGLAIILWPLAVVGAVIGAFFCSFFLGLYSGIIVHQENSLRMGLYYIVSVISLFDEYTNDLLYLREGSCLPRPKYRQSMTSSSKPLDKRISFDNDKNNQKKRDAHTDGKKLVSEQRTLKRTIHQLKPIQCLIASAKTDSSGLLISNEVELTTIDWPKDLVFEWLIGPLLIIKEQIRGLQLDENEESCLRKLIMDYDNERPEDWNDAGFPSDDNVRRAQLQAIFRRLQGIVASLSRMPTFRRRFRNLVRVLYIEALGTGALQGQDGGKLKNRSSGKKPIGHGYDGDKDDQERATEKTDNSGDIV</sequence>
<organism evidence="3 4">
    <name type="scientific">Nelumbo nucifera</name>
    <name type="common">Sacred lotus</name>
    <dbReference type="NCBI Taxonomy" id="4432"/>
    <lineage>
        <taxon>Eukaryota</taxon>
        <taxon>Viridiplantae</taxon>
        <taxon>Streptophyta</taxon>
        <taxon>Embryophyta</taxon>
        <taxon>Tracheophyta</taxon>
        <taxon>Spermatophyta</taxon>
        <taxon>Magnoliopsida</taxon>
        <taxon>Proteales</taxon>
        <taxon>Nelumbonaceae</taxon>
        <taxon>Nelumbo</taxon>
    </lineage>
</organism>
<evidence type="ECO:0000313" key="3">
    <source>
        <dbReference type="EMBL" id="DAD23724.1"/>
    </source>
</evidence>
<feature type="transmembrane region" description="Helical" evidence="2">
    <location>
        <begin position="252"/>
        <end position="272"/>
    </location>
</feature>
<keyword evidence="2" id="KW-1133">Transmembrane helix</keyword>
<feature type="region of interest" description="Disordered" evidence="1">
    <location>
        <begin position="500"/>
        <end position="541"/>
    </location>
</feature>
<accession>A0A822XQ42</accession>
<feature type="compositionally biased region" description="Basic and acidic residues" evidence="1">
    <location>
        <begin position="323"/>
        <end position="348"/>
    </location>
</feature>
<feature type="transmembrane region" description="Helical" evidence="2">
    <location>
        <begin position="181"/>
        <end position="206"/>
    </location>
</feature>
<reference evidence="3 4" key="1">
    <citation type="journal article" date="2020" name="Mol. Biol. Evol.">
        <title>Distinct Expression and Methylation Patterns for Genes with Different Fates following a Single Whole-Genome Duplication in Flowering Plants.</title>
        <authorList>
            <person name="Shi T."/>
            <person name="Rahmani R.S."/>
            <person name="Gugger P.F."/>
            <person name="Wang M."/>
            <person name="Li H."/>
            <person name="Zhang Y."/>
            <person name="Li Z."/>
            <person name="Wang Q."/>
            <person name="Van de Peer Y."/>
            <person name="Marchal K."/>
            <person name="Chen J."/>
        </authorList>
    </citation>
    <scope>NUCLEOTIDE SEQUENCE [LARGE SCALE GENOMIC DNA]</scope>
    <source>
        <tissue evidence="3">Leaf</tissue>
    </source>
</reference>
<gene>
    <name evidence="3" type="ORF">HUJ06_025187</name>
</gene>
<dbReference type="Proteomes" id="UP000607653">
    <property type="component" value="Unassembled WGS sequence"/>
</dbReference>
<dbReference type="PANTHER" id="PTHR31133">
    <property type="entry name" value="MEMBRANE PROTEIN"/>
    <property type="match status" value="1"/>
</dbReference>
<feature type="region of interest" description="Disordered" evidence="1">
    <location>
        <begin position="312"/>
        <end position="348"/>
    </location>
</feature>
<evidence type="ECO:0000256" key="1">
    <source>
        <dbReference type="SAM" id="MobiDB-lite"/>
    </source>
</evidence>
<comment type="caution">
    <text evidence="3">The sequence shown here is derived from an EMBL/GenBank/DDBJ whole genome shotgun (WGS) entry which is preliminary data.</text>
</comment>
<feature type="compositionally biased region" description="Basic residues" evidence="1">
    <location>
        <begin position="506"/>
        <end position="516"/>
    </location>
</feature>
<dbReference type="EMBL" id="DUZY01000001">
    <property type="protein sequence ID" value="DAD23724.1"/>
    <property type="molecule type" value="Genomic_DNA"/>
</dbReference>